<dbReference type="OrthoDB" id="3044497at2759"/>
<evidence type="ECO:0000313" key="1">
    <source>
        <dbReference type="EMBL" id="OCH89827.1"/>
    </source>
</evidence>
<dbReference type="AlphaFoldDB" id="A0A8E2B081"/>
<keyword evidence="2" id="KW-1185">Reference proteome</keyword>
<sequence length="96" mass="10918">LRTGHTPLNDHLYKISSAPSPRCPHCDAPQESIVHFLLVCPAYRHHRHCLVCKLGCQATSLRGLFSSPRSLKPLFTYIQDTSHFAQTKRPSRPTRQ</sequence>
<accession>A0A8E2B081</accession>
<proteinExistence type="predicted"/>
<dbReference type="Proteomes" id="UP000250043">
    <property type="component" value="Unassembled WGS sequence"/>
</dbReference>
<name>A0A8E2B081_9APHY</name>
<evidence type="ECO:0008006" key="3">
    <source>
        <dbReference type="Google" id="ProtNLM"/>
    </source>
</evidence>
<gene>
    <name evidence="1" type="ORF">OBBRIDRAFT_731948</name>
</gene>
<protein>
    <recommendedName>
        <fullName evidence="3">Reverse transcriptase zinc-binding domain-containing protein</fullName>
    </recommendedName>
</protein>
<reference evidence="1 2" key="1">
    <citation type="submission" date="2016-07" db="EMBL/GenBank/DDBJ databases">
        <title>Draft genome of the white-rot fungus Obba rivulosa 3A-2.</title>
        <authorList>
            <consortium name="DOE Joint Genome Institute"/>
            <person name="Miettinen O."/>
            <person name="Riley R."/>
            <person name="Acob R."/>
            <person name="Barry K."/>
            <person name="Cullen D."/>
            <person name="De Vries R."/>
            <person name="Hainaut M."/>
            <person name="Hatakka A."/>
            <person name="Henrissat B."/>
            <person name="Hilden K."/>
            <person name="Kuo R."/>
            <person name="Labutti K."/>
            <person name="Lipzen A."/>
            <person name="Makela M.R."/>
            <person name="Sandor L."/>
            <person name="Spatafora J.W."/>
            <person name="Grigoriev I.V."/>
            <person name="Hibbett D.S."/>
        </authorList>
    </citation>
    <scope>NUCLEOTIDE SEQUENCE [LARGE SCALE GENOMIC DNA]</scope>
    <source>
        <strain evidence="1 2">3A-2</strain>
    </source>
</reference>
<organism evidence="1 2">
    <name type="scientific">Obba rivulosa</name>
    <dbReference type="NCBI Taxonomy" id="1052685"/>
    <lineage>
        <taxon>Eukaryota</taxon>
        <taxon>Fungi</taxon>
        <taxon>Dikarya</taxon>
        <taxon>Basidiomycota</taxon>
        <taxon>Agaricomycotina</taxon>
        <taxon>Agaricomycetes</taxon>
        <taxon>Polyporales</taxon>
        <taxon>Gelatoporiaceae</taxon>
        <taxon>Obba</taxon>
    </lineage>
</organism>
<dbReference type="EMBL" id="KV722418">
    <property type="protein sequence ID" value="OCH89827.1"/>
    <property type="molecule type" value="Genomic_DNA"/>
</dbReference>
<feature type="non-terminal residue" evidence="1">
    <location>
        <position position="1"/>
    </location>
</feature>
<evidence type="ECO:0000313" key="2">
    <source>
        <dbReference type="Proteomes" id="UP000250043"/>
    </source>
</evidence>